<protein>
    <submittedName>
        <fullName evidence="2">Uncharacterized protein</fullName>
    </submittedName>
</protein>
<proteinExistence type="predicted"/>
<accession>A0A426ZAN1</accession>
<evidence type="ECO:0000313" key="2">
    <source>
        <dbReference type="EMBL" id="RRT61012.1"/>
    </source>
</evidence>
<evidence type="ECO:0000313" key="3">
    <source>
        <dbReference type="Proteomes" id="UP000287651"/>
    </source>
</evidence>
<comment type="caution">
    <text evidence="2">The sequence shown here is derived from an EMBL/GenBank/DDBJ whole genome shotgun (WGS) entry which is preliminary data.</text>
</comment>
<name>A0A426ZAN1_ENSVE</name>
<organism evidence="2 3">
    <name type="scientific">Ensete ventricosum</name>
    <name type="common">Abyssinian banana</name>
    <name type="synonym">Musa ensete</name>
    <dbReference type="NCBI Taxonomy" id="4639"/>
    <lineage>
        <taxon>Eukaryota</taxon>
        <taxon>Viridiplantae</taxon>
        <taxon>Streptophyta</taxon>
        <taxon>Embryophyta</taxon>
        <taxon>Tracheophyta</taxon>
        <taxon>Spermatophyta</taxon>
        <taxon>Magnoliopsida</taxon>
        <taxon>Liliopsida</taxon>
        <taxon>Zingiberales</taxon>
        <taxon>Musaceae</taxon>
        <taxon>Ensete</taxon>
    </lineage>
</organism>
<dbReference type="Proteomes" id="UP000287651">
    <property type="component" value="Unassembled WGS sequence"/>
</dbReference>
<sequence>MGNRFCFDFRYTFDAPIEVSQQWYQSQVNSTGGGVVRPTPARPLAGMAGHGQAPCIGDQPQPGLWRRPPIRGLFDATRASPQRQQLVGVIAACGHNHLQHGTHRGGRLQGACKGRPLAASPTASRAAVPTIGVVAPWQGGCRRARAATPCVGATMT</sequence>
<reference evidence="2 3" key="1">
    <citation type="journal article" date="2014" name="Agronomy (Basel)">
        <title>A Draft Genome Sequence for Ensete ventricosum, the Drought-Tolerant Tree Against Hunger.</title>
        <authorList>
            <person name="Harrison J."/>
            <person name="Moore K.A."/>
            <person name="Paszkiewicz K."/>
            <person name="Jones T."/>
            <person name="Grant M."/>
            <person name="Ambacheew D."/>
            <person name="Muzemil S."/>
            <person name="Studholme D.J."/>
        </authorList>
    </citation>
    <scope>NUCLEOTIDE SEQUENCE [LARGE SCALE GENOMIC DNA]</scope>
</reference>
<gene>
    <name evidence="2" type="ORF">B296_00001333</name>
</gene>
<evidence type="ECO:0000256" key="1">
    <source>
        <dbReference type="SAM" id="MobiDB-lite"/>
    </source>
</evidence>
<dbReference type="AlphaFoldDB" id="A0A426ZAN1"/>
<feature type="region of interest" description="Disordered" evidence="1">
    <location>
        <begin position="29"/>
        <end position="62"/>
    </location>
</feature>
<dbReference type="EMBL" id="AMZH03007568">
    <property type="protein sequence ID" value="RRT61012.1"/>
    <property type="molecule type" value="Genomic_DNA"/>
</dbReference>